<feature type="signal peptide" evidence="7">
    <location>
        <begin position="1"/>
        <end position="18"/>
    </location>
</feature>
<evidence type="ECO:0000313" key="9">
    <source>
        <dbReference type="Proteomes" id="UP000290288"/>
    </source>
</evidence>
<evidence type="ECO:0000256" key="3">
    <source>
        <dbReference type="ARBA" id="ARBA00022980"/>
    </source>
</evidence>
<gene>
    <name evidence="8" type="ORF">EST38_g969</name>
</gene>
<comment type="caution">
    <text evidence="8">The sequence shown here is derived from an EMBL/GenBank/DDBJ whole genome shotgun (WGS) entry which is preliminary data.</text>
</comment>
<dbReference type="Gene3D" id="3.30.780.10">
    <property type="entry name" value="SUI1-like domain"/>
    <property type="match status" value="1"/>
</dbReference>
<evidence type="ECO:0000256" key="5">
    <source>
        <dbReference type="ARBA" id="ARBA00023274"/>
    </source>
</evidence>
<keyword evidence="3" id="KW-0689">Ribosomal protein</keyword>
<dbReference type="STRING" id="2316362.A0A4V1Q5A2"/>
<sequence>MFARCLWGVRFFSQAALSTDAAAQALKTPAGAIKYPFFVPRNSNGNLPVYTDIRNGGTRILVSIRNVDGNASVLAEELASTLFAPTSREAQRIKIKTNHNHVVISGGRWKQEVVEWLKAKGF</sequence>
<evidence type="ECO:0000313" key="8">
    <source>
        <dbReference type="EMBL" id="RXW24878.1"/>
    </source>
</evidence>
<keyword evidence="4" id="KW-0496">Mitochondrion</keyword>
<comment type="similarity">
    <text evidence="2">Belongs to the mitochondrion-specific ribosomal protein mL49 family.</text>
</comment>
<dbReference type="InterPro" id="IPR007740">
    <property type="entry name" value="Ribosomal_mL49"/>
</dbReference>
<evidence type="ECO:0000256" key="1">
    <source>
        <dbReference type="ARBA" id="ARBA00004173"/>
    </source>
</evidence>
<dbReference type="PANTHER" id="PTHR13477:SF0">
    <property type="entry name" value="LARGE RIBOSOMAL SUBUNIT PROTEIN ML49"/>
    <property type="match status" value="1"/>
</dbReference>
<dbReference type="EMBL" id="SDEE01000012">
    <property type="protein sequence ID" value="RXW24878.1"/>
    <property type="molecule type" value="Genomic_DNA"/>
</dbReference>
<keyword evidence="5" id="KW-0687">Ribonucleoprotein</keyword>
<reference evidence="8 9" key="1">
    <citation type="submission" date="2019-01" db="EMBL/GenBank/DDBJ databases">
        <title>Draft genome sequence of Psathyrella aberdarensis IHI B618.</title>
        <authorList>
            <person name="Buettner E."/>
            <person name="Kellner H."/>
        </authorList>
    </citation>
    <scope>NUCLEOTIDE SEQUENCE [LARGE SCALE GENOMIC DNA]</scope>
    <source>
        <strain evidence="8 9">IHI B618</strain>
    </source>
</reference>
<dbReference type="GO" id="GO:0003735">
    <property type="term" value="F:structural constituent of ribosome"/>
    <property type="evidence" value="ECO:0007669"/>
    <property type="project" value="InterPro"/>
</dbReference>
<evidence type="ECO:0000256" key="4">
    <source>
        <dbReference type="ARBA" id="ARBA00023128"/>
    </source>
</evidence>
<dbReference type="Pfam" id="PF05046">
    <property type="entry name" value="Img2"/>
    <property type="match status" value="1"/>
</dbReference>
<evidence type="ECO:0000256" key="2">
    <source>
        <dbReference type="ARBA" id="ARBA00005677"/>
    </source>
</evidence>
<dbReference type="PANTHER" id="PTHR13477">
    <property type="entry name" value="MITOCHONDRIAL 39S RIBOSOMAL PROTEIN L49"/>
    <property type="match status" value="1"/>
</dbReference>
<dbReference type="Proteomes" id="UP000290288">
    <property type="component" value="Unassembled WGS sequence"/>
</dbReference>
<keyword evidence="9" id="KW-1185">Reference proteome</keyword>
<accession>A0A4V1Q5A2</accession>
<dbReference type="GO" id="GO:0006412">
    <property type="term" value="P:translation"/>
    <property type="evidence" value="ECO:0007669"/>
    <property type="project" value="InterPro"/>
</dbReference>
<organism evidence="8 9">
    <name type="scientific">Candolleomyces aberdarensis</name>
    <dbReference type="NCBI Taxonomy" id="2316362"/>
    <lineage>
        <taxon>Eukaryota</taxon>
        <taxon>Fungi</taxon>
        <taxon>Dikarya</taxon>
        <taxon>Basidiomycota</taxon>
        <taxon>Agaricomycotina</taxon>
        <taxon>Agaricomycetes</taxon>
        <taxon>Agaricomycetidae</taxon>
        <taxon>Agaricales</taxon>
        <taxon>Agaricineae</taxon>
        <taxon>Psathyrellaceae</taxon>
        <taxon>Candolleomyces</taxon>
    </lineage>
</organism>
<comment type="subcellular location">
    <subcellularLocation>
        <location evidence="1">Mitochondrion</location>
    </subcellularLocation>
</comment>
<dbReference type="AlphaFoldDB" id="A0A4V1Q5A2"/>
<evidence type="ECO:0000256" key="6">
    <source>
        <dbReference type="ARBA" id="ARBA00035191"/>
    </source>
</evidence>
<evidence type="ECO:0000256" key="7">
    <source>
        <dbReference type="SAM" id="SignalP"/>
    </source>
</evidence>
<name>A0A4V1Q5A2_9AGAR</name>
<feature type="chain" id="PRO_5020878934" description="Large ribosomal subunit protein mL49" evidence="7">
    <location>
        <begin position="19"/>
        <end position="122"/>
    </location>
</feature>
<protein>
    <recommendedName>
        <fullName evidence="6">Large ribosomal subunit protein mL49</fullName>
    </recommendedName>
</protein>
<proteinExistence type="inferred from homology"/>
<keyword evidence="7" id="KW-0732">Signal</keyword>
<dbReference type="GO" id="GO:0005762">
    <property type="term" value="C:mitochondrial large ribosomal subunit"/>
    <property type="evidence" value="ECO:0007669"/>
    <property type="project" value="TreeGrafter"/>
</dbReference>
<dbReference type="OrthoDB" id="19439at2759"/>